<dbReference type="EMBL" id="CP032096">
    <property type="protein sequence ID" value="QBZ82987.1"/>
    <property type="molecule type" value="Genomic_DNA"/>
</dbReference>
<dbReference type="Proteomes" id="UP000296201">
    <property type="component" value="Chromosome"/>
</dbReference>
<evidence type="ECO:0000313" key="3">
    <source>
        <dbReference type="Proteomes" id="UP000296201"/>
    </source>
</evidence>
<protein>
    <submittedName>
        <fullName evidence="2">Uncharacterized protein</fullName>
    </submittedName>
</protein>
<name>A0A4P7NZ08_9GAMM</name>
<feature type="transmembrane region" description="Helical" evidence="1">
    <location>
        <begin position="36"/>
        <end position="55"/>
    </location>
</feature>
<keyword evidence="1" id="KW-1133">Transmembrane helix</keyword>
<accession>A0A4P7NZ08</accession>
<sequence>MTTQSHPLKRAIRNGLLMAVVVGGVTHFQGSEAPEVMTSMLFTFGIVTPALWLSYRFTQKLLQRQRHKPD</sequence>
<dbReference type="OrthoDB" id="5612759at2"/>
<dbReference type="RefSeq" id="WP_135795649.1">
    <property type="nucleotide sequence ID" value="NZ_CP032096.1"/>
</dbReference>
<evidence type="ECO:0000256" key="1">
    <source>
        <dbReference type="SAM" id="Phobius"/>
    </source>
</evidence>
<keyword evidence="1" id="KW-0812">Transmembrane</keyword>
<organism evidence="2 3">
    <name type="scientific">Hydrogenovibrio crunogenus</name>
    <dbReference type="NCBI Taxonomy" id="39765"/>
    <lineage>
        <taxon>Bacteria</taxon>
        <taxon>Pseudomonadati</taxon>
        <taxon>Pseudomonadota</taxon>
        <taxon>Gammaproteobacteria</taxon>
        <taxon>Thiotrichales</taxon>
        <taxon>Piscirickettsiaceae</taxon>
        <taxon>Hydrogenovibrio</taxon>
    </lineage>
</organism>
<reference evidence="2 3" key="1">
    <citation type="submission" date="2018-08" db="EMBL/GenBank/DDBJ databases">
        <title>Horizontal acquisition of hydrogen conversion ability and other habitat adaptations in Hydrogenovibrio crunogenus strains.</title>
        <authorList>
            <person name="Gonnella G."/>
            <person name="Adam N."/>
            <person name="Perner M."/>
        </authorList>
    </citation>
    <scope>NUCLEOTIDE SEQUENCE [LARGE SCALE GENOMIC DNA]</scope>
    <source>
        <strain evidence="2 3">SP-41</strain>
    </source>
</reference>
<feature type="transmembrane region" description="Helical" evidence="1">
    <location>
        <begin position="12"/>
        <end position="30"/>
    </location>
</feature>
<keyword evidence="1" id="KW-0472">Membrane</keyword>
<keyword evidence="3" id="KW-1185">Reference proteome</keyword>
<proteinExistence type="predicted"/>
<dbReference type="AlphaFoldDB" id="A0A4P7NZ08"/>
<evidence type="ECO:0000313" key="2">
    <source>
        <dbReference type="EMBL" id="QBZ82987.1"/>
    </source>
</evidence>
<gene>
    <name evidence="2" type="ORF">GHNINEIG_01028</name>
</gene>